<dbReference type="AlphaFoldDB" id="A0A1I7JZ49"/>
<feature type="non-terminal residue" evidence="3">
    <location>
        <position position="85"/>
    </location>
</feature>
<evidence type="ECO:0000313" key="3">
    <source>
        <dbReference type="EMBL" id="SFU90454.1"/>
    </source>
</evidence>
<gene>
    <name evidence="2" type="ORF">SAMN05216552_10051</name>
    <name evidence="3" type="ORF">SAMN05216552_10141</name>
</gene>
<name>A0A1I7JZ49_9BURK</name>
<evidence type="ECO:0000313" key="2">
    <source>
        <dbReference type="EMBL" id="SFU56217.1"/>
    </source>
</evidence>
<feature type="domain" description="Transposase DDE" evidence="1">
    <location>
        <begin position="14"/>
        <end position="85"/>
    </location>
</feature>
<evidence type="ECO:0000313" key="4">
    <source>
        <dbReference type="Proteomes" id="UP000199391"/>
    </source>
</evidence>
<dbReference type="EMBL" id="FPBO01000014">
    <property type="protein sequence ID" value="SFU90454.1"/>
    <property type="molecule type" value="Genomic_DNA"/>
</dbReference>
<proteinExistence type="predicted"/>
<dbReference type="InterPro" id="IPR025668">
    <property type="entry name" value="Tnp_DDE_dom"/>
</dbReference>
<dbReference type="RefSeq" id="WP_177307035.1">
    <property type="nucleotide sequence ID" value="NZ_FPBO01000005.1"/>
</dbReference>
<accession>A0A1I7JZ49</accession>
<dbReference type="EMBL" id="FPBO01000005">
    <property type="protein sequence ID" value="SFU56217.1"/>
    <property type="molecule type" value="Genomic_DNA"/>
</dbReference>
<reference evidence="3" key="1">
    <citation type="submission" date="2016-10" db="EMBL/GenBank/DDBJ databases">
        <authorList>
            <person name="de Groot N.N."/>
        </authorList>
    </citation>
    <scope>NUCLEOTIDE SEQUENCE [LARGE SCALE GENOMIC DNA]</scope>
    <source>
        <strain evidence="3">CGMCC 1.11014</strain>
    </source>
</reference>
<evidence type="ECO:0000259" key="1">
    <source>
        <dbReference type="Pfam" id="PF13701"/>
    </source>
</evidence>
<reference evidence="4" key="2">
    <citation type="submission" date="2016-10" db="EMBL/GenBank/DDBJ databases">
        <authorList>
            <person name="Varghese N."/>
            <person name="Submissions S."/>
        </authorList>
    </citation>
    <scope>NUCLEOTIDE SEQUENCE [LARGE SCALE GENOMIC DNA]</scope>
    <source>
        <strain evidence="4">CGMCC 1.11014</strain>
    </source>
</reference>
<keyword evidence="4" id="KW-1185">Reference proteome</keyword>
<sequence length="85" mass="9414">MPNCTVEPVDLGRVGRRVIEAAFDGGDIVSDGGVLLLRQVDQRIGLTKSIARVFDDQRRRASVAHSMRDLLAQRIYGLCCGWEDV</sequence>
<dbReference type="STRING" id="1035707.SAMN05216552_10051"/>
<dbReference type="Proteomes" id="UP000199391">
    <property type="component" value="Unassembled WGS sequence"/>
</dbReference>
<dbReference type="Pfam" id="PF13701">
    <property type="entry name" value="DDE_Tnp_1_4"/>
    <property type="match status" value="1"/>
</dbReference>
<protein>
    <submittedName>
        <fullName evidence="3">Transposase DDE domain group 1</fullName>
    </submittedName>
</protein>
<organism evidence="3 4">
    <name type="scientific">Pseudoduganella namucuonensis</name>
    <dbReference type="NCBI Taxonomy" id="1035707"/>
    <lineage>
        <taxon>Bacteria</taxon>
        <taxon>Pseudomonadati</taxon>
        <taxon>Pseudomonadota</taxon>
        <taxon>Betaproteobacteria</taxon>
        <taxon>Burkholderiales</taxon>
        <taxon>Oxalobacteraceae</taxon>
        <taxon>Telluria group</taxon>
        <taxon>Pseudoduganella</taxon>
    </lineage>
</organism>